<dbReference type="PANTHER" id="PTHR43537">
    <property type="entry name" value="TRANSCRIPTIONAL REGULATOR, GNTR FAMILY"/>
    <property type="match status" value="1"/>
</dbReference>
<dbReference type="SMART" id="SM00345">
    <property type="entry name" value="HTH_GNTR"/>
    <property type="match status" value="1"/>
</dbReference>
<dbReference type="Gene3D" id="1.10.10.10">
    <property type="entry name" value="Winged helix-like DNA-binding domain superfamily/Winged helix DNA-binding domain"/>
    <property type="match status" value="1"/>
</dbReference>
<evidence type="ECO:0000259" key="4">
    <source>
        <dbReference type="PROSITE" id="PS50949"/>
    </source>
</evidence>
<dbReference type="PROSITE" id="PS50949">
    <property type="entry name" value="HTH_GNTR"/>
    <property type="match status" value="1"/>
</dbReference>
<keyword evidence="3" id="KW-0804">Transcription</keyword>
<evidence type="ECO:0000313" key="5">
    <source>
        <dbReference type="EMBL" id="GMA29710.1"/>
    </source>
</evidence>
<dbReference type="InterPro" id="IPR036388">
    <property type="entry name" value="WH-like_DNA-bd_sf"/>
</dbReference>
<dbReference type="Gene3D" id="1.20.120.530">
    <property type="entry name" value="GntR ligand-binding domain-like"/>
    <property type="match status" value="1"/>
</dbReference>
<dbReference type="Proteomes" id="UP001157160">
    <property type="component" value="Unassembled WGS sequence"/>
</dbReference>
<keyword evidence="2" id="KW-0238">DNA-binding</keyword>
<dbReference type="InterPro" id="IPR000524">
    <property type="entry name" value="Tscrpt_reg_HTH_GntR"/>
</dbReference>
<organism evidence="5 6">
    <name type="scientific">Arenivirga flava</name>
    <dbReference type="NCBI Taxonomy" id="1930060"/>
    <lineage>
        <taxon>Bacteria</taxon>
        <taxon>Bacillati</taxon>
        <taxon>Actinomycetota</taxon>
        <taxon>Actinomycetes</taxon>
        <taxon>Micrococcales</taxon>
        <taxon>Microbacteriaceae</taxon>
        <taxon>Arenivirga</taxon>
    </lineage>
</organism>
<dbReference type="SUPFAM" id="SSF48008">
    <property type="entry name" value="GntR ligand-binding domain-like"/>
    <property type="match status" value="1"/>
</dbReference>
<dbReference type="SUPFAM" id="SSF46785">
    <property type="entry name" value="Winged helix' DNA-binding domain"/>
    <property type="match status" value="1"/>
</dbReference>
<dbReference type="InterPro" id="IPR011711">
    <property type="entry name" value="GntR_C"/>
</dbReference>
<dbReference type="AlphaFoldDB" id="A0AA37UI99"/>
<keyword evidence="6" id="KW-1185">Reference proteome</keyword>
<dbReference type="CDD" id="cd07377">
    <property type="entry name" value="WHTH_GntR"/>
    <property type="match status" value="1"/>
</dbReference>
<dbReference type="PANTHER" id="PTHR43537:SF44">
    <property type="entry name" value="GNTR FAMILY REGULATORY PROTEIN"/>
    <property type="match status" value="1"/>
</dbReference>
<dbReference type="SMART" id="SM00895">
    <property type="entry name" value="FCD"/>
    <property type="match status" value="1"/>
</dbReference>
<proteinExistence type="predicted"/>
<comment type="caution">
    <text evidence="5">The sequence shown here is derived from an EMBL/GenBank/DDBJ whole genome shotgun (WGS) entry which is preliminary data.</text>
</comment>
<feature type="domain" description="HTH gntR-type" evidence="4">
    <location>
        <begin position="4"/>
        <end position="72"/>
    </location>
</feature>
<dbReference type="Pfam" id="PF00392">
    <property type="entry name" value="GntR"/>
    <property type="match status" value="1"/>
</dbReference>
<evidence type="ECO:0000256" key="3">
    <source>
        <dbReference type="ARBA" id="ARBA00023163"/>
    </source>
</evidence>
<sequence>MSRPSLVSVVADDLLERIVAGEFAEGDAVPTEFELAERHGVSRMTVREAIKGLIAQNVVAVVRGRGTYVQPVRQWTALEPVLRATGGADAAVQLIELRRMFEAEAAALAAGRRDDEHLAALDADLERMRAAARAGDVTAFVEADIAFHDVILRASGNVLLPVLFESLRRFLRETRAQTSRVPLIQEHAIDRHAAVLDALRSGDSAASRAAMLEHMDQTEADLRRYVL</sequence>
<dbReference type="EMBL" id="BSUL01000001">
    <property type="protein sequence ID" value="GMA29710.1"/>
    <property type="molecule type" value="Genomic_DNA"/>
</dbReference>
<gene>
    <name evidence="5" type="ORF">GCM10025874_29630</name>
</gene>
<dbReference type="GO" id="GO:0003700">
    <property type="term" value="F:DNA-binding transcription factor activity"/>
    <property type="evidence" value="ECO:0007669"/>
    <property type="project" value="InterPro"/>
</dbReference>
<evidence type="ECO:0000256" key="1">
    <source>
        <dbReference type="ARBA" id="ARBA00023015"/>
    </source>
</evidence>
<keyword evidence="1" id="KW-0805">Transcription regulation</keyword>
<dbReference type="InterPro" id="IPR036390">
    <property type="entry name" value="WH_DNA-bd_sf"/>
</dbReference>
<dbReference type="InterPro" id="IPR008920">
    <property type="entry name" value="TF_FadR/GntR_C"/>
</dbReference>
<protein>
    <submittedName>
        <fullName evidence="5">Transcriptional regulator</fullName>
    </submittedName>
</protein>
<reference evidence="5 6" key="1">
    <citation type="journal article" date="2014" name="Int. J. Syst. Evol. Microbiol.">
        <title>Complete genome sequence of Corynebacterium casei LMG S-19264T (=DSM 44701T), isolated from a smear-ripened cheese.</title>
        <authorList>
            <consortium name="US DOE Joint Genome Institute (JGI-PGF)"/>
            <person name="Walter F."/>
            <person name="Albersmeier A."/>
            <person name="Kalinowski J."/>
            <person name="Ruckert C."/>
        </authorList>
    </citation>
    <scope>NUCLEOTIDE SEQUENCE [LARGE SCALE GENOMIC DNA]</scope>
    <source>
        <strain evidence="5 6">NBRC 112289</strain>
    </source>
</reference>
<dbReference type="RefSeq" id="WP_284234054.1">
    <property type="nucleotide sequence ID" value="NZ_BSUL01000001.1"/>
</dbReference>
<accession>A0AA37UI99</accession>
<dbReference type="PRINTS" id="PR00035">
    <property type="entry name" value="HTHGNTR"/>
</dbReference>
<name>A0AA37UI99_9MICO</name>
<dbReference type="GO" id="GO:0003677">
    <property type="term" value="F:DNA binding"/>
    <property type="evidence" value="ECO:0007669"/>
    <property type="project" value="UniProtKB-KW"/>
</dbReference>
<evidence type="ECO:0000256" key="2">
    <source>
        <dbReference type="ARBA" id="ARBA00023125"/>
    </source>
</evidence>
<dbReference type="Pfam" id="PF07729">
    <property type="entry name" value="FCD"/>
    <property type="match status" value="1"/>
</dbReference>
<evidence type="ECO:0000313" key="6">
    <source>
        <dbReference type="Proteomes" id="UP001157160"/>
    </source>
</evidence>